<evidence type="ECO:0000313" key="2">
    <source>
        <dbReference type="EMBL" id="CAG8446665.1"/>
    </source>
</evidence>
<keyword evidence="3" id="KW-1185">Reference proteome</keyword>
<evidence type="ECO:0000256" key="1">
    <source>
        <dbReference type="SAM" id="MobiDB-lite"/>
    </source>
</evidence>
<dbReference type="Proteomes" id="UP000789508">
    <property type="component" value="Unassembled WGS sequence"/>
</dbReference>
<accession>A0A9N8VD72</accession>
<evidence type="ECO:0000313" key="3">
    <source>
        <dbReference type="Proteomes" id="UP000789508"/>
    </source>
</evidence>
<feature type="region of interest" description="Disordered" evidence="1">
    <location>
        <begin position="1"/>
        <end position="57"/>
    </location>
</feature>
<reference evidence="2" key="1">
    <citation type="submission" date="2021-06" db="EMBL/GenBank/DDBJ databases">
        <authorList>
            <person name="Kallberg Y."/>
            <person name="Tangrot J."/>
            <person name="Rosling A."/>
        </authorList>
    </citation>
    <scope>NUCLEOTIDE SEQUENCE</scope>
    <source>
        <strain evidence="2">FL130A</strain>
    </source>
</reference>
<proteinExistence type="predicted"/>
<protein>
    <submittedName>
        <fullName evidence="2">1604_t:CDS:1</fullName>
    </submittedName>
</protein>
<sequence length="135" mass="14872">MKKSNGIGGNNTPVSSTREVEHELGQILQSASSSPPHDEINTNTNNPNVKNPEQNISHAGSIKILSLQLAPSPYKATDEAQNNFSEMNQSQVIFNCKVVVTGIIFLSQNNSNISMYDVEDSQIFPNMKLINEKIR</sequence>
<organism evidence="2 3">
    <name type="scientific">Ambispora leptoticha</name>
    <dbReference type="NCBI Taxonomy" id="144679"/>
    <lineage>
        <taxon>Eukaryota</taxon>
        <taxon>Fungi</taxon>
        <taxon>Fungi incertae sedis</taxon>
        <taxon>Mucoromycota</taxon>
        <taxon>Glomeromycotina</taxon>
        <taxon>Glomeromycetes</taxon>
        <taxon>Archaeosporales</taxon>
        <taxon>Ambisporaceae</taxon>
        <taxon>Ambispora</taxon>
    </lineage>
</organism>
<dbReference type="AlphaFoldDB" id="A0A9N8VD72"/>
<dbReference type="EMBL" id="CAJVPS010000059">
    <property type="protein sequence ID" value="CAG8446665.1"/>
    <property type="molecule type" value="Genomic_DNA"/>
</dbReference>
<comment type="caution">
    <text evidence="2">The sequence shown here is derived from an EMBL/GenBank/DDBJ whole genome shotgun (WGS) entry which is preliminary data.</text>
</comment>
<feature type="compositionally biased region" description="Low complexity" evidence="1">
    <location>
        <begin position="41"/>
        <end position="56"/>
    </location>
</feature>
<name>A0A9N8VD72_9GLOM</name>
<gene>
    <name evidence="2" type="ORF">ALEPTO_LOCUS730</name>
</gene>